<sequence>MSTSSSSSTTLNINYTQSLKDPPAYSTLDTSPPIQQDEEELLPAYSSHQSVQPSREKPSSQPAEDVLHFLKPHDSLHSLSLAYSVPLPALRKANKLYADHLIQGRKTILIPGEFYKGGVSLSPEPVEGEEEDLRKSKIRRFQVATKVAEYDVALLYLKQADWNLEAAITAYKEDEQWEKAHPLEAESKKKGKSAKDVGMRRFVGASTSVSSSAR</sequence>
<protein>
    <recommendedName>
        <fullName evidence="4">LysM domain-containing protein</fullName>
    </recommendedName>
</protein>
<proteinExistence type="predicted"/>
<dbReference type="SUPFAM" id="SSF46934">
    <property type="entry name" value="UBA-like"/>
    <property type="match status" value="1"/>
</dbReference>
<gene>
    <name evidence="2" type="ORF">PRZ48_002584</name>
</gene>
<dbReference type="PANTHER" id="PTHR20932:SF31">
    <property type="entry name" value="RING-TYPE DOMAIN-CONTAINING PROTEIN"/>
    <property type="match status" value="1"/>
</dbReference>
<dbReference type="Gene3D" id="3.10.350.10">
    <property type="entry name" value="LysM domain"/>
    <property type="match status" value="1"/>
</dbReference>
<dbReference type="PANTHER" id="PTHR20932">
    <property type="entry name" value="LYSM AND PUTATIVE PEPTIDOGLYCAN-BINDING DOMAIN-CONTAINING PROTEIN"/>
    <property type="match status" value="1"/>
</dbReference>
<evidence type="ECO:0000313" key="2">
    <source>
        <dbReference type="EMBL" id="KAK4504623.1"/>
    </source>
</evidence>
<feature type="region of interest" description="Disordered" evidence="1">
    <location>
        <begin position="179"/>
        <end position="199"/>
    </location>
</feature>
<evidence type="ECO:0000256" key="1">
    <source>
        <dbReference type="SAM" id="MobiDB-lite"/>
    </source>
</evidence>
<dbReference type="InterPro" id="IPR009060">
    <property type="entry name" value="UBA-like_sf"/>
</dbReference>
<dbReference type="InterPro" id="IPR018392">
    <property type="entry name" value="LysM"/>
</dbReference>
<dbReference type="InterPro" id="IPR036779">
    <property type="entry name" value="LysM_dom_sf"/>
</dbReference>
<feature type="region of interest" description="Disordered" evidence="1">
    <location>
        <begin position="1"/>
        <end position="62"/>
    </location>
</feature>
<feature type="compositionally biased region" description="Low complexity" evidence="1">
    <location>
        <begin position="1"/>
        <end position="10"/>
    </location>
</feature>
<dbReference type="Pfam" id="PF14555">
    <property type="entry name" value="UBA_4"/>
    <property type="match status" value="1"/>
</dbReference>
<dbReference type="Proteomes" id="UP001305779">
    <property type="component" value="Unassembled WGS sequence"/>
</dbReference>
<dbReference type="InterPro" id="IPR045030">
    <property type="entry name" value="LYSM1-4"/>
</dbReference>
<dbReference type="CDD" id="cd00118">
    <property type="entry name" value="LysM"/>
    <property type="match status" value="1"/>
</dbReference>
<dbReference type="EMBL" id="JAXOVC010000002">
    <property type="protein sequence ID" value="KAK4504623.1"/>
    <property type="molecule type" value="Genomic_DNA"/>
</dbReference>
<dbReference type="Gene3D" id="1.10.8.10">
    <property type="entry name" value="DNA helicase RuvA subunit, C-terminal domain"/>
    <property type="match status" value="1"/>
</dbReference>
<evidence type="ECO:0008006" key="4">
    <source>
        <dbReference type="Google" id="ProtNLM"/>
    </source>
</evidence>
<keyword evidence="3" id="KW-1185">Reference proteome</keyword>
<name>A0ABR0EUV4_ZASCE</name>
<accession>A0ABR0EUV4</accession>
<organism evidence="2 3">
    <name type="scientific">Zasmidium cellare</name>
    <name type="common">Wine cellar mold</name>
    <name type="synonym">Racodium cellare</name>
    <dbReference type="NCBI Taxonomy" id="395010"/>
    <lineage>
        <taxon>Eukaryota</taxon>
        <taxon>Fungi</taxon>
        <taxon>Dikarya</taxon>
        <taxon>Ascomycota</taxon>
        <taxon>Pezizomycotina</taxon>
        <taxon>Dothideomycetes</taxon>
        <taxon>Dothideomycetidae</taxon>
        <taxon>Mycosphaerellales</taxon>
        <taxon>Mycosphaerellaceae</taxon>
        <taxon>Zasmidium</taxon>
    </lineage>
</organism>
<evidence type="ECO:0000313" key="3">
    <source>
        <dbReference type="Proteomes" id="UP001305779"/>
    </source>
</evidence>
<reference evidence="2 3" key="1">
    <citation type="journal article" date="2023" name="G3 (Bethesda)">
        <title>A chromosome-level genome assembly of Zasmidium syzygii isolated from banana leaves.</title>
        <authorList>
            <person name="van Westerhoven A.C."/>
            <person name="Mehrabi R."/>
            <person name="Talebi R."/>
            <person name="Steentjes M.B.F."/>
            <person name="Corcolon B."/>
            <person name="Chong P.A."/>
            <person name="Kema G.H.J."/>
            <person name="Seidl M.F."/>
        </authorList>
    </citation>
    <scope>NUCLEOTIDE SEQUENCE [LARGE SCALE GENOMIC DNA]</scope>
    <source>
        <strain evidence="2 3">P124</strain>
    </source>
</reference>
<comment type="caution">
    <text evidence="2">The sequence shown here is derived from an EMBL/GenBank/DDBJ whole genome shotgun (WGS) entry which is preliminary data.</text>
</comment>